<evidence type="ECO:0000256" key="1">
    <source>
        <dbReference type="SAM" id="Phobius"/>
    </source>
</evidence>
<dbReference type="EMBL" id="CDGJ01000078">
    <property type="protein sequence ID" value="CEJ08019.1"/>
    <property type="molecule type" value="Genomic_DNA"/>
</dbReference>
<dbReference type="InterPro" id="IPR025664">
    <property type="entry name" value="Spore_III_AC/AD"/>
</dbReference>
<dbReference type="RefSeq" id="WP_240985558.1">
    <property type="nucleotide sequence ID" value="NZ_CDGJ01000078.1"/>
</dbReference>
<dbReference type="Proteomes" id="UP001071230">
    <property type="component" value="Unassembled WGS sequence"/>
</dbReference>
<dbReference type="AlphaFoldDB" id="A0A8S0W402"/>
<dbReference type="Pfam" id="PF06686">
    <property type="entry name" value="SpoIIIAC"/>
    <property type="match status" value="1"/>
</dbReference>
<dbReference type="Proteomes" id="UP000836597">
    <property type="component" value="Chromosome"/>
</dbReference>
<reference evidence="2" key="2">
    <citation type="submission" date="2020-01" db="EMBL/GenBank/DDBJ databases">
        <authorList>
            <person name="Hornung B."/>
        </authorList>
    </citation>
    <scope>NUCLEOTIDE SEQUENCE</scope>
    <source>
        <strain evidence="2">PacBioINE</strain>
    </source>
</reference>
<accession>A0A8S0W402</accession>
<proteinExistence type="predicted"/>
<dbReference type="NCBIfam" id="TIGR02848">
    <property type="entry name" value="spore_III_AC"/>
    <property type="match status" value="1"/>
</dbReference>
<evidence type="ECO:0000313" key="2">
    <source>
        <dbReference type="EMBL" id="CAA7602138.1"/>
    </source>
</evidence>
<sequence>MDLNMIFRIAGIGIFVGFLVTLLNEAGKKEIAQFVTVAGIILVLFSILQAMSQLFALVKSVFQLY</sequence>
<feature type="transmembrane region" description="Helical" evidence="1">
    <location>
        <begin position="6"/>
        <end position="23"/>
    </location>
</feature>
<keyword evidence="1" id="KW-0812">Transmembrane</keyword>
<gene>
    <name evidence="3" type="ORF">DEACI_2494</name>
    <name evidence="2" type="ORF">DEACI_2810</name>
</gene>
<reference evidence="3" key="1">
    <citation type="submission" date="2014-11" db="EMBL/GenBank/DDBJ databases">
        <authorList>
            <person name="Hornung B.V."/>
        </authorList>
    </citation>
    <scope>NUCLEOTIDE SEQUENCE</scope>
    <source>
        <strain evidence="3">INE</strain>
    </source>
</reference>
<evidence type="ECO:0000313" key="3">
    <source>
        <dbReference type="EMBL" id="CEJ08019.1"/>
    </source>
</evidence>
<dbReference type="EMBL" id="LR746496">
    <property type="protein sequence ID" value="CAA7602138.1"/>
    <property type="molecule type" value="Genomic_DNA"/>
</dbReference>
<evidence type="ECO:0000313" key="4">
    <source>
        <dbReference type="Proteomes" id="UP001071230"/>
    </source>
</evidence>
<dbReference type="InterPro" id="IPR009570">
    <property type="entry name" value="Spore_III_AC"/>
</dbReference>
<keyword evidence="4" id="KW-1185">Reference proteome</keyword>
<keyword evidence="1" id="KW-1133">Transmembrane helix</keyword>
<feature type="transmembrane region" description="Helical" evidence="1">
    <location>
        <begin position="35"/>
        <end position="58"/>
    </location>
</feature>
<organism evidence="2">
    <name type="scientific">Acididesulfobacillus acetoxydans</name>
    <dbReference type="NCBI Taxonomy" id="1561005"/>
    <lineage>
        <taxon>Bacteria</taxon>
        <taxon>Bacillati</taxon>
        <taxon>Bacillota</taxon>
        <taxon>Clostridia</taxon>
        <taxon>Eubacteriales</taxon>
        <taxon>Peptococcaceae</taxon>
        <taxon>Acididesulfobacillus</taxon>
    </lineage>
</organism>
<keyword evidence="1" id="KW-0472">Membrane</keyword>
<protein>
    <submittedName>
        <fullName evidence="2 3">Stage III sporulation protein AC</fullName>
    </submittedName>
</protein>
<dbReference type="KEGG" id="aacx:DEACI_2810"/>
<name>A0A8S0W402_9FIRM</name>